<organism evidence="10 11">
    <name type="scientific">Plakobranchus ocellatus</name>
    <dbReference type="NCBI Taxonomy" id="259542"/>
    <lineage>
        <taxon>Eukaryota</taxon>
        <taxon>Metazoa</taxon>
        <taxon>Spiralia</taxon>
        <taxon>Lophotrochozoa</taxon>
        <taxon>Mollusca</taxon>
        <taxon>Gastropoda</taxon>
        <taxon>Heterobranchia</taxon>
        <taxon>Euthyneura</taxon>
        <taxon>Panpulmonata</taxon>
        <taxon>Sacoglossa</taxon>
        <taxon>Placobranchoidea</taxon>
        <taxon>Plakobranchidae</taxon>
        <taxon>Plakobranchus</taxon>
    </lineage>
</organism>
<proteinExistence type="inferred from homology"/>
<dbReference type="SUPFAM" id="SSF48371">
    <property type="entry name" value="ARM repeat"/>
    <property type="match status" value="1"/>
</dbReference>
<dbReference type="Proteomes" id="UP000735302">
    <property type="component" value="Unassembled WGS sequence"/>
</dbReference>
<sequence length="741" mass="84298">MAAGVPVAHSLLTACISNENKAFCTTCHCDINVIHGERDDVRKHAITKKHMDSTKSLKQAGTIGAFFKKAKEVNNHEQDITRAEAIFVKTLTKTNLSFASAEKWMSAFKAMFPKSEVAQKMRCGRSKSTDLVLELAKLTQENLLKTLRVAPFTISTDGSNDTGARENIFKLIDDAFNHHGIPWGNCLALGCDNASVMVGGKKGFFGLMSQNNSSVYLAGCCCHLVHIAAQKGAAALPIDIEQMLVDTYYYLEGSSVRQADFQQLQIYHEVKQNKILKHVTTRWLSLKKCLPRFLKNWTVLEDLVKAELGKKGSAFRTECLLRMRNFLKPAQNKLYVMFLVDALEPFDYFNASLQCEEPMVHMLSRKLITLMKSIMHRNQQIPADAGIFQIPWIGPGHSPILWQNGCKAGDRSLADVIAHEISHSWTGNLVTNRTFEDFWLNEGHTMFLERKIVGRLKGINLRRIHASEGWSALQETVQTLRESGEEAYTRLVPDLRGVDPDDAFSSVPYEKGFALLYHLEQLLGGPDVFEPFLRAYIEEFKYKSISSQDWKAFLFEYFSSQEDQQKLETVDWNTWFYGLGMPPFQPDYDGALLLEEPSRVLSQRWISQPETDLNVFSPDDINNLPSLLVRQFLQFLLDGAPMPLAKVVHMEQVYSFNGVRNSEVRFRWLRLCIKARWVDCIPLALNFVTEQGRMKFVRPVYKDLNAWEEARAQAIANFNKVRHEMHSTTAMLVAKDLGLEE</sequence>
<evidence type="ECO:0000256" key="1">
    <source>
        <dbReference type="ARBA" id="ARBA00010136"/>
    </source>
</evidence>
<dbReference type="PANTHER" id="PTHR45726:SF3">
    <property type="entry name" value="LEUKOTRIENE A-4 HYDROLASE"/>
    <property type="match status" value="1"/>
</dbReference>
<gene>
    <name evidence="10" type="ORF">PoB_005568100</name>
</gene>
<dbReference type="Gene3D" id="1.25.40.320">
    <property type="entry name" value="Peptidase M1, leukotriene A4 hydrolase/aminopeptidase C-terminal domain"/>
    <property type="match status" value="1"/>
</dbReference>
<comment type="caution">
    <text evidence="10">The sequence shown here is derived from an EMBL/GenBank/DDBJ whole genome shotgun (WGS) entry which is preliminary data.</text>
</comment>
<dbReference type="SUPFAM" id="SSF53098">
    <property type="entry name" value="Ribonuclease H-like"/>
    <property type="match status" value="1"/>
</dbReference>
<evidence type="ECO:0000256" key="7">
    <source>
        <dbReference type="PIRSR" id="PIRSR634015-1"/>
    </source>
</evidence>
<evidence type="ECO:0000313" key="11">
    <source>
        <dbReference type="Proteomes" id="UP000735302"/>
    </source>
</evidence>
<dbReference type="GO" id="GO:0008237">
    <property type="term" value="F:metallopeptidase activity"/>
    <property type="evidence" value="ECO:0007669"/>
    <property type="project" value="UniProtKB-KW"/>
</dbReference>
<comment type="cofactor">
    <cofactor evidence="8">
        <name>Zn(2+)</name>
        <dbReference type="ChEBI" id="CHEBI:29105"/>
    </cofactor>
    <text evidence="8">Binds 1 zinc ion per subunit.</text>
</comment>
<evidence type="ECO:0000259" key="9">
    <source>
        <dbReference type="SMART" id="SM01263"/>
    </source>
</evidence>
<dbReference type="AlphaFoldDB" id="A0AAV4CCV4"/>
<feature type="active site" description="Proton acceptor" evidence="7">
    <location>
        <position position="420"/>
    </location>
</feature>
<keyword evidence="6" id="KW-0482">Metalloprotease</keyword>
<keyword evidence="11" id="KW-1185">Reference proteome</keyword>
<dbReference type="Gene3D" id="3.30.2010.30">
    <property type="match status" value="1"/>
</dbReference>
<feature type="binding site" evidence="8">
    <location>
        <position position="442"/>
    </location>
    <ligand>
        <name>Zn(2+)</name>
        <dbReference type="ChEBI" id="CHEBI:29105"/>
        <note>catalytic</note>
    </ligand>
</feature>
<evidence type="ECO:0000256" key="3">
    <source>
        <dbReference type="ARBA" id="ARBA00022723"/>
    </source>
</evidence>
<keyword evidence="5 8" id="KW-0862">Zinc</keyword>
<dbReference type="GO" id="GO:0008270">
    <property type="term" value="F:zinc ion binding"/>
    <property type="evidence" value="ECO:0007669"/>
    <property type="project" value="InterPro"/>
</dbReference>
<dbReference type="Gene3D" id="1.10.390.10">
    <property type="entry name" value="Neutral Protease Domain 2"/>
    <property type="match status" value="1"/>
</dbReference>
<evidence type="ECO:0000256" key="8">
    <source>
        <dbReference type="PIRSR" id="PIRSR634015-3"/>
    </source>
</evidence>
<evidence type="ECO:0000313" key="10">
    <source>
        <dbReference type="EMBL" id="GFO29176.1"/>
    </source>
</evidence>
<dbReference type="InterPro" id="IPR038502">
    <property type="entry name" value="M1_LTA-4_hydro/amino_C_sf"/>
</dbReference>
<dbReference type="InterPro" id="IPR034015">
    <property type="entry name" value="M1_LTA4H"/>
</dbReference>
<dbReference type="InterPro" id="IPR027268">
    <property type="entry name" value="Peptidase_M4/M1_CTD_sf"/>
</dbReference>
<accession>A0AAV4CCV4</accession>
<evidence type="ECO:0000256" key="6">
    <source>
        <dbReference type="ARBA" id="ARBA00023049"/>
    </source>
</evidence>
<feature type="domain" description="Peptidase M1 leukotriene A4 hydrolase/aminopeptidase C-terminal" evidence="9">
    <location>
        <begin position="593"/>
        <end position="737"/>
    </location>
</feature>
<dbReference type="InterPro" id="IPR012337">
    <property type="entry name" value="RNaseH-like_sf"/>
</dbReference>
<evidence type="ECO:0000256" key="2">
    <source>
        <dbReference type="ARBA" id="ARBA00022670"/>
    </source>
</evidence>
<feature type="binding site" evidence="8">
    <location>
        <position position="419"/>
    </location>
    <ligand>
        <name>Zn(2+)</name>
        <dbReference type="ChEBI" id="CHEBI:29105"/>
        <note>catalytic</note>
    </ligand>
</feature>
<dbReference type="FunFam" id="1.10.390.10:FF:000003">
    <property type="entry name" value="Leukotriene A(4) hydrolase"/>
    <property type="match status" value="1"/>
</dbReference>
<dbReference type="InterPro" id="IPR015211">
    <property type="entry name" value="Peptidase_M1_C"/>
</dbReference>
<dbReference type="GO" id="GO:0005634">
    <property type="term" value="C:nucleus"/>
    <property type="evidence" value="ECO:0007669"/>
    <property type="project" value="TreeGrafter"/>
</dbReference>
<dbReference type="GO" id="GO:0004463">
    <property type="term" value="F:leukotriene-A4 hydrolase activity"/>
    <property type="evidence" value="ECO:0007669"/>
    <property type="project" value="TreeGrafter"/>
</dbReference>
<dbReference type="GO" id="GO:0006508">
    <property type="term" value="P:proteolysis"/>
    <property type="evidence" value="ECO:0007669"/>
    <property type="project" value="UniProtKB-KW"/>
</dbReference>
<dbReference type="GO" id="GO:0004177">
    <property type="term" value="F:aminopeptidase activity"/>
    <property type="evidence" value="ECO:0007669"/>
    <property type="project" value="TreeGrafter"/>
</dbReference>
<dbReference type="GO" id="GO:0043171">
    <property type="term" value="P:peptide catabolic process"/>
    <property type="evidence" value="ECO:0007669"/>
    <property type="project" value="TreeGrafter"/>
</dbReference>
<dbReference type="InterPro" id="IPR014782">
    <property type="entry name" value="Peptidase_M1_dom"/>
</dbReference>
<dbReference type="GO" id="GO:0005829">
    <property type="term" value="C:cytosol"/>
    <property type="evidence" value="ECO:0007669"/>
    <property type="project" value="TreeGrafter"/>
</dbReference>
<dbReference type="SMART" id="SM01263">
    <property type="entry name" value="Leuk-A4-hydro_C"/>
    <property type="match status" value="1"/>
</dbReference>
<keyword evidence="2" id="KW-0645">Protease</keyword>
<dbReference type="Pfam" id="PF09127">
    <property type="entry name" value="Leuk-A4-hydro_C"/>
    <property type="match status" value="1"/>
</dbReference>
<dbReference type="PANTHER" id="PTHR45726">
    <property type="entry name" value="LEUKOTRIENE A-4 HYDROLASE"/>
    <property type="match status" value="1"/>
</dbReference>
<evidence type="ECO:0000256" key="4">
    <source>
        <dbReference type="ARBA" id="ARBA00022801"/>
    </source>
</evidence>
<dbReference type="InterPro" id="IPR016024">
    <property type="entry name" value="ARM-type_fold"/>
</dbReference>
<dbReference type="GO" id="GO:0004301">
    <property type="term" value="F:epoxide hydrolase activity"/>
    <property type="evidence" value="ECO:0007669"/>
    <property type="project" value="TreeGrafter"/>
</dbReference>
<evidence type="ECO:0000256" key="5">
    <source>
        <dbReference type="ARBA" id="ARBA00022833"/>
    </source>
</evidence>
<feature type="active site" description="Proton donor" evidence="7">
    <location>
        <position position="509"/>
    </location>
</feature>
<dbReference type="EMBL" id="BLXT01006120">
    <property type="protein sequence ID" value="GFO29176.1"/>
    <property type="molecule type" value="Genomic_DNA"/>
</dbReference>
<dbReference type="GO" id="GO:0019370">
    <property type="term" value="P:leukotriene biosynthetic process"/>
    <property type="evidence" value="ECO:0007669"/>
    <property type="project" value="TreeGrafter"/>
</dbReference>
<name>A0AAV4CCV4_9GAST</name>
<comment type="similarity">
    <text evidence="1">Belongs to the peptidase M1 family.</text>
</comment>
<protein>
    <submittedName>
        <fullName evidence="10">Leukotriene a-4 hydrolase</fullName>
    </submittedName>
</protein>
<dbReference type="SUPFAM" id="SSF55486">
    <property type="entry name" value="Metalloproteases ('zincins'), catalytic domain"/>
    <property type="match status" value="1"/>
</dbReference>
<keyword evidence="4 10" id="KW-0378">Hydrolase</keyword>
<dbReference type="Pfam" id="PF01433">
    <property type="entry name" value="Peptidase_M1"/>
    <property type="match status" value="1"/>
</dbReference>
<reference evidence="10 11" key="1">
    <citation type="journal article" date="2021" name="Elife">
        <title>Chloroplast acquisition without the gene transfer in kleptoplastic sea slugs, Plakobranchus ocellatus.</title>
        <authorList>
            <person name="Maeda T."/>
            <person name="Takahashi S."/>
            <person name="Yoshida T."/>
            <person name="Shimamura S."/>
            <person name="Takaki Y."/>
            <person name="Nagai Y."/>
            <person name="Toyoda A."/>
            <person name="Suzuki Y."/>
            <person name="Arimoto A."/>
            <person name="Ishii H."/>
            <person name="Satoh N."/>
            <person name="Nishiyama T."/>
            <person name="Hasebe M."/>
            <person name="Maruyama T."/>
            <person name="Minagawa J."/>
            <person name="Obokata J."/>
            <person name="Shigenobu S."/>
        </authorList>
    </citation>
    <scope>NUCLEOTIDE SEQUENCE [LARGE SCALE GENOMIC DNA]</scope>
</reference>
<feature type="binding site" evidence="8">
    <location>
        <position position="423"/>
    </location>
    <ligand>
        <name>Zn(2+)</name>
        <dbReference type="ChEBI" id="CHEBI:29105"/>
        <note>catalytic</note>
    </ligand>
</feature>
<keyword evidence="3 8" id="KW-0479">Metal-binding</keyword>